<dbReference type="Proteomes" id="UP001500653">
    <property type="component" value="Unassembled WGS sequence"/>
</dbReference>
<dbReference type="EMBL" id="BAAALN010000005">
    <property type="protein sequence ID" value="GAA1233733.1"/>
    <property type="molecule type" value="Genomic_DNA"/>
</dbReference>
<dbReference type="Pfam" id="PF13379">
    <property type="entry name" value="NMT1_2"/>
    <property type="match status" value="1"/>
</dbReference>
<keyword evidence="5" id="KW-1185">Reference proteome</keyword>
<evidence type="ECO:0000256" key="1">
    <source>
        <dbReference type="ARBA" id="ARBA00004418"/>
    </source>
</evidence>
<evidence type="ECO:0000313" key="5">
    <source>
        <dbReference type="Proteomes" id="UP001500653"/>
    </source>
</evidence>
<accession>A0ABP4GUD7</accession>
<keyword evidence="3" id="KW-0732">Signal</keyword>
<proteinExistence type="inferred from homology"/>
<gene>
    <name evidence="4" type="ORF">GCM10009676_16470</name>
</gene>
<evidence type="ECO:0000313" key="4">
    <source>
        <dbReference type="EMBL" id="GAA1233733.1"/>
    </source>
</evidence>
<protein>
    <submittedName>
        <fullName evidence="4">ABC transporter substrate-binding protein</fullName>
    </submittedName>
</protein>
<comment type="subcellular location">
    <subcellularLocation>
        <location evidence="1">Periplasm</location>
    </subcellularLocation>
</comment>
<evidence type="ECO:0000256" key="3">
    <source>
        <dbReference type="ARBA" id="ARBA00022729"/>
    </source>
</evidence>
<comment type="caution">
    <text evidence="4">The sequence shown here is derived from an EMBL/GenBank/DDBJ whole genome shotgun (WGS) entry which is preliminary data.</text>
</comment>
<name>A0ABP4GUD7_9PSEU</name>
<dbReference type="PROSITE" id="PS51257">
    <property type="entry name" value="PROKAR_LIPOPROTEIN"/>
    <property type="match status" value="1"/>
</dbReference>
<reference evidence="5" key="1">
    <citation type="journal article" date="2019" name="Int. J. Syst. Evol. Microbiol.">
        <title>The Global Catalogue of Microorganisms (GCM) 10K type strain sequencing project: providing services to taxonomists for standard genome sequencing and annotation.</title>
        <authorList>
            <consortium name="The Broad Institute Genomics Platform"/>
            <consortium name="The Broad Institute Genome Sequencing Center for Infectious Disease"/>
            <person name="Wu L."/>
            <person name="Ma J."/>
        </authorList>
    </citation>
    <scope>NUCLEOTIDE SEQUENCE [LARGE SCALE GENOMIC DNA]</scope>
    <source>
        <strain evidence="5">JCM 13023</strain>
    </source>
</reference>
<sequence length="340" mass="36400">MEPKQRSLLRTATAVLTAGTLATALGGCTLAGSEPSADDDRRSVTVGFMYDVHAANVWTMNECESDTVRVELSAFKQFTEIQRGLEQGQVDAAMMGYQNLGQLLDNGFEDFRAVSGVYRGGEHITVAAGSGIEDWDDLRGKRIGIPPNSFVEMLFRASLRENDVDIADMELVPFAGAGPPLQTALRNGDVDAMVAWEPNGSTAVTEGYGVQPPFDIQNGELGDATALLYVTEQLAAGDPDVTDALVDCLRKRTEALDGDVDAWVTALREQTGLSEEVSRAAIETGEMDLELPQEAAENIIAEFAANGLLDDTSDRVSEFFDYGPLEHVTGRQAADLGAAG</sequence>
<evidence type="ECO:0000256" key="2">
    <source>
        <dbReference type="ARBA" id="ARBA00010742"/>
    </source>
</evidence>
<organism evidence="4 5">
    <name type="scientific">Prauserella halophila</name>
    <dbReference type="NCBI Taxonomy" id="185641"/>
    <lineage>
        <taxon>Bacteria</taxon>
        <taxon>Bacillati</taxon>
        <taxon>Actinomycetota</taxon>
        <taxon>Actinomycetes</taxon>
        <taxon>Pseudonocardiales</taxon>
        <taxon>Pseudonocardiaceae</taxon>
        <taxon>Prauserella</taxon>
    </lineage>
</organism>
<dbReference type="Gene3D" id="3.40.190.10">
    <property type="entry name" value="Periplasmic binding protein-like II"/>
    <property type="match status" value="2"/>
</dbReference>
<dbReference type="PANTHER" id="PTHR30024:SF47">
    <property type="entry name" value="TAURINE-BINDING PERIPLASMIC PROTEIN"/>
    <property type="match status" value="1"/>
</dbReference>
<dbReference type="SUPFAM" id="SSF53850">
    <property type="entry name" value="Periplasmic binding protein-like II"/>
    <property type="match status" value="1"/>
</dbReference>
<dbReference type="RefSeq" id="WP_253863593.1">
    <property type="nucleotide sequence ID" value="NZ_BAAALN010000005.1"/>
</dbReference>
<comment type="similarity">
    <text evidence="2">Belongs to the bacterial solute-binding protein SsuA/TauA family.</text>
</comment>
<dbReference type="PANTHER" id="PTHR30024">
    <property type="entry name" value="ALIPHATIC SULFONATES-BINDING PROTEIN-RELATED"/>
    <property type="match status" value="1"/>
</dbReference>